<evidence type="ECO:0000313" key="3">
    <source>
        <dbReference type="EMBL" id="KAL5105393.1"/>
    </source>
</evidence>
<evidence type="ECO:0000313" key="4">
    <source>
        <dbReference type="Proteomes" id="UP001651158"/>
    </source>
</evidence>
<dbReference type="InterPro" id="IPR043801">
    <property type="entry name" value="DUF5740"/>
</dbReference>
<dbReference type="InterPro" id="IPR000488">
    <property type="entry name" value="Death_dom"/>
</dbReference>
<comment type="caution">
    <text evidence="3">The sequence shown here is derived from an EMBL/GenBank/DDBJ whole genome shotgun (WGS) entry which is preliminary data.</text>
</comment>
<reference evidence="3 4" key="1">
    <citation type="journal article" date="2022" name="Front. Cell. Infect. Microbiol.">
        <title>The Genomes of Two Strains of Taenia crassiceps the Animal Model for the Study of Human Cysticercosis.</title>
        <authorList>
            <person name="Bobes R.J."/>
            <person name="Estrada K."/>
            <person name="Rios-Valencia D.G."/>
            <person name="Calderon-Gallegos A."/>
            <person name="de la Torre P."/>
            <person name="Carrero J.C."/>
            <person name="Sanchez-Flores A."/>
            <person name="Laclette J.P."/>
        </authorList>
    </citation>
    <scope>NUCLEOTIDE SEQUENCE [LARGE SCALE GENOMIC DNA]</scope>
    <source>
        <strain evidence="3">WFUcys</strain>
    </source>
</reference>
<feature type="region of interest" description="Disordered" evidence="1">
    <location>
        <begin position="587"/>
        <end position="630"/>
    </location>
</feature>
<evidence type="ECO:0000259" key="2">
    <source>
        <dbReference type="PROSITE" id="PS50017"/>
    </source>
</evidence>
<dbReference type="PROSITE" id="PS50017">
    <property type="entry name" value="DEATH_DOMAIN"/>
    <property type="match status" value="1"/>
</dbReference>
<dbReference type="Gene3D" id="2.60.220.30">
    <property type="match status" value="1"/>
</dbReference>
<proteinExistence type="predicted"/>
<dbReference type="InterPro" id="IPR011029">
    <property type="entry name" value="DEATH-like_dom_sf"/>
</dbReference>
<feature type="compositionally biased region" description="Polar residues" evidence="1">
    <location>
        <begin position="1"/>
        <end position="15"/>
    </location>
</feature>
<accession>A0ABR4Q6U4</accession>
<keyword evidence="4" id="KW-1185">Reference proteome</keyword>
<protein>
    <submittedName>
        <fullName evidence="3">Death domain-containing protein 1</fullName>
    </submittedName>
</protein>
<dbReference type="EMBL" id="JAKROA010000008">
    <property type="protein sequence ID" value="KAL5105393.1"/>
    <property type="molecule type" value="Genomic_DNA"/>
</dbReference>
<feature type="compositionally biased region" description="Acidic residues" evidence="1">
    <location>
        <begin position="603"/>
        <end position="622"/>
    </location>
</feature>
<sequence length="1021" mass="114425">MSETAELRSFTSGPNEQEGYTEYKDEEAEEYNEEGEEDGREKEEEEGEEEGEDGIVQNEESQFLNPTYLNNQVFYRNLPPNMTPAMLRRIISVELERLKGMQPSEFIEKLEELKHLHNQIYEAADRFIKQVVAQIPFITPIFKHVSEYDQQACDKVLAATDEDWDSAGFTPEDRETLLTSLKDRMVESVQINFDFTHQISYIASPLTVWRLNACTAVWAGNNELVNAHKVTPFTLDEAEAGRRRGGEGEEEELPRKGGATSAARAAATEAAEGEAEAAQHEAAAAERARLEAEMYVEGQLDPEEIASTERPPLKEWIKYVYTTGEGAEQRVICYVRAPPDCLVSQDRLICSYANALAQWPDLPGNAEVIGNFVCIRPSHPKLICILPNEPWIVGIPHKYGKNPTREVVVFTMDAGESGPEKFKFRKVFDANEAAEPRQSLWVDLQTTDMAYEDSRYLEFKLSRLVTPIALAPAARIRRDIGEFGRGGGKLTSLVDKRVMLTLSAGALKIACTYSIQVQLISQHHAHLLRDQNLSFMSQFTACSPLVILTGPKKILFKPALFTLPLTDTNPSNQVVIMSNASMPDAFLGHKKSKGHRDGTSESEAQDGENGVEEEDEGSEQLSEDGNSPRELDPFQRSLLLPKLLAGTNSSHSEVNLVYSSIEDSNWKMWDNVEFAETKNVDICAFSFNRIVPRKFMAIQTRTTVDNDSLIQMAQVLERSLSQRIVFACLRQNKQQPSRVCFAICLTQDLEKTLSQMAAKGFTEGGKPIGPLFVYERQQFDVALKGNIRPKRESTGRSSIQLDTEKGKMKITFNTSLRNEYTVEVEEFDSSAQVACEKYRGFIEISYKQLTKVSTKRGKGRVNPTGPKKFTMELQTILLCQLLVTLPKKAIEVDVDKNILSYRFDSKDAVTNEVLQELARKLPGETWRRLGMALDLSRTRLQAIGGRADSSRKNRALTMLQSWIKNLELKVDRGEKLRTALLAIGRSDLAGDLISQGKAEFTTTPSSVGTPILTTSPTMNSK</sequence>
<feature type="domain" description="Death" evidence="2">
    <location>
        <begin position="911"/>
        <end position="996"/>
    </location>
</feature>
<dbReference type="Pfam" id="PF19011">
    <property type="entry name" value="DUF5740"/>
    <property type="match status" value="1"/>
</dbReference>
<dbReference type="PANTHER" id="PTHR28336:SF3">
    <property type="entry name" value="CHROMOSOME 11 C6ORF62 HOMOLOG"/>
    <property type="match status" value="1"/>
</dbReference>
<gene>
    <name evidence="3" type="ORF">TcWFU_002797</name>
</gene>
<feature type="compositionally biased region" description="Acidic residues" evidence="1">
    <location>
        <begin position="24"/>
        <end position="53"/>
    </location>
</feature>
<dbReference type="Gene3D" id="1.10.533.10">
    <property type="entry name" value="Death Domain, Fas"/>
    <property type="match status" value="1"/>
</dbReference>
<organism evidence="3 4">
    <name type="scientific">Taenia crassiceps</name>
    <dbReference type="NCBI Taxonomy" id="6207"/>
    <lineage>
        <taxon>Eukaryota</taxon>
        <taxon>Metazoa</taxon>
        <taxon>Spiralia</taxon>
        <taxon>Lophotrochozoa</taxon>
        <taxon>Platyhelminthes</taxon>
        <taxon>Cestoda</taxon>
        <taxon>Eucestoda</taxon>
        <taxon>Cyclophyllidea</taxon>
        <taxon>Taeniidae</taxon>
        <taxon>Taenia</taxon>
    </lineage>
</organism>
<name>A0ABR4Q6U4_9CEST</name>
<evidence type="ECO:0000256" key="1">
    <source>
        <dbReference type="SAM" id="MobiDB-lite"/>
    </source>
</evidence>
<dbReference type="PANTHER" id="PTHR28336">
    <property type="entry name" value="BA1-643"/>
    <property type="match status" value="1"/>
</dbReference>
<feature type="region of interest" description="Disordered" evidence="1">
    <location>
        <begin position="236"/>
        <end position="283"/>
    </location>
</feature>
<dbReference type="SUPFAM" id="SSF47986">
    <property type="entry name" value="DEATH domain"/>
    <property type="match status" value="1"/>
</dbReference>
<dbReference type="Proteomes" id="UP001651158">
    <property type="component" value="Unassembled WGS sequence"/>
</dbReference>
<feature type="region of interest" description="Disordered" evidence="1">
    <location>
        <begin position="1"/>
        <end position="61"/>
    </location>
</feature>